<feature type="region of interest" description="Disordered" evidence="1">
    <location>
        <begin position="27"/>
        <end position="59"/>
    </location>
</feature>
<protein>
    <submittedName>
        <fullName evidence="2">Diacylglycerol kinase</fullName>
    </submittedName>
</protein>
<name>A0A9E7JIK3_9LILI</name>
<gene>
    <name evidence="2" type="ORF">MUK42_05032</name>
</gene>
<feature type="compositionally biased region" description="Polar residues" evidence="1">
    <location>
        <begin position="27"/>
        <end position="39"/>
    </location>
</feature>
<keyword evidence="3" id="KW-1185">Reference proteome</keyword>
<proteinExistence type="predicted"/>
<evidence type="ECO:0000256" key="1">
    <source>
        <dbReference type="SAM" id="MobiDB-lite"/>
    </source>
</evidence>
<reference evidence="2" key="1">
    <citation type="submission" date="2022-05" db="EMBL/GenBank/DDBJ databases">
        <title>The Musa troglodytarum L. genome provides insights into the mechanism of non-climacteric behaviour and enrichment of carotenoids.</title>
        <authorList>
            <person name="Wang J."/>
        </authorList>
    </citation>
    <scope>NUCLEOTIDE SEQUENCE</scope>
    <source>
        <tissue evidence="2">Leaf</tissue>
    </source>
</reference>
<dbReference type="GO" id="GO:0016301">
    <property type="term" value="F:kinase activity"/>
    <property type="evidence" value="ECO:0007669"/>
    <property type="project" value="UniProtKB-KW"/>
</dbReference>
<keyword evidence="2" id="KW-0418">Kinase</keyword>
<accession>A0A9E7JIK3</accession>
<dbReference type="OrthoDB" id="242257at2759"/>
<evidence type="ECO:0000313" key="2">
    <source>
        <dbReference type="EMBL" id="URD82139.1"/>
    </source>
</evidence>
<keyword evidence="2" id="KW-0808">Transferase</keyword>
<dbReference type="EMBL" id="CP097503">
    <property type="protein sequence ID" value="URD82139.1"/>
    <property type="molecule type" value="Genomic_DNA"/>
</dbReference>
<evidence type="ECO:0000313" key="3">
    <source>
        <dbReference type="Proteomes" id="UP001055439"/>
    </source>
</evidence>
<dbReference type="AlphaFoldDB" id="A0A9E7JIK3"/>
<sequence>MACISDRSKVVDRTSACIALQASPRIQTGVQEESSSGASSHLEISVIPRTRSFPRNGGQ</sequence>
<dbReference type="Proteomes" id="UP001055439">
    <property type="component" value="Chromosome 10"/>
</dbReference>
<organism evidence="2 3">
    <name type="scientific">Musa troglodytarum</name>
    <name type="common">fe'i banana</name>
    <dbReference type="NCBI Taxonomy" id="320322"/>
    <lineage>
        <taxon>Eukaryota</taxon>
        <taxon>Viridiplantae</taxon>
        <taxon>Streptophyta</taxon>
        <taxon>Embryophyta</taxon>
        <taxon>Tracheophyta</taxon>
        <taxon>Spermatophyta</taxon>
        <taxon>Magnoliopsida</taxon>
        <taxon>Liliopsida</taxon>
        <taxon>Zingiberales</taxon>
        <taxon>Musaceae</taxon>
        <taxon>Musa</taxon>
    </lineage>
</organism>